<evidence type="ECO:0000256" key="1">
    <source>
        <dbReference type="ARBA" id="ARBA00010088"/>
    </source>
</evidence>
<dbReference type="EMBL" id="JBAWTH010000079">
    <property type="protein sequence ID" value="KAL2279146.1"/>
    <property type="molecule type" value="Genomic_DNA"/>
</dbReference>
<dbReference type="PRINTS" id="PR00793">
    <property type="entry name" value="PROAMNOPTASE"/>
</dbReference>
<gene>
    <name evidence="4" type="ORF">FJTKL_13711</name>
</gene>
<evidence type="ECO:0000313" key="4">
    <source>
        <dbReference type="EMBL" id="KAL2279146.1"/>
    </source>
</evidence>
<comment type="similarity">
    <text evidence="1">Belongs to the peptidase S33 family.</text>
</comment>
<comment type="caution">
    <text evidence="4">The sequence shown here is derived from an EMBL/GenBank/DDBJ whole genome shotgun (WGS) entry which is preliminary data.</text>
</comment>
<dbReference type="Pfam" id="PF00561">
    <property type="entry name" value="Abhydrolase_1"/>
    <property type="match status" value="1"/>
</dbReference>
<evidence type="ECO:0000313" key="5">
    <source>
        <dbReference type="Proteomes" id="UP001600888"/>
    </source>
</evidence>
<dbReference type="InterPro" id="IPR000073">
    <property type="entry name" value="AB_hydrolase_1"/>
</dbReference>
<dbReference type="InterPro" id="IPR029058">
    <property type="entry name" value="AB_hydrolase_fold"/>
</dbReference>
<feature type="domain" description="AB hydrolase-1" evidence="3">
    <location>
        <begin position="23"/>
        <end position="267"/>
    </location>
</feature>
<keyword evidence="2" id="KW-0378">Hydrolase</keyword>
<proteinExistence type="inferred from homology"/>
<reference evidence="4 5" key="1">
    <citation type="submission" date="2024-03" db="EMBL/GenBank/DDBJ databases">
        <title>A high-quality draft genome sequence of Diaporthe vaccinii, a causative agent of upright dieback and viscid rot disease in cranberry plants.</title>
        <authorList>
            <person name="Sarrasin M."/>
            <person name="Lang B.F."/>
            <person name="Burger G."/>
        </authorList>
    </citation>
    <scope>NUCLEOTIDE SEQUENCE [LARGE SCALE GENOMIC DNA]</scope>
    <source>
        <strain evidence="4 5">IS7</strain>
    </source>
</reference>
<organism evidence="4 5">
    <name type="scientific">Diaporthe vaccinii</name>
    <dbReference type="NCBI Taxonomy" id="105482"/>
    <lineage>
        <taxon>Eukaryota</taxon>
        <taxon>Fungi</taxon>
        <taxon>Dikarya</taxon>
        <taxon>Ascomycota</taxon>
        <taxon>Pezizomycotina</taxon>
        <taxon>Sordariomycetes</taxon>
        <taxon>Sordariomycetidae</taxon>
        <taxon>Diaporthales</taxon>
        <taxon>Diaporthaceae</taxon>
        <taxon>Diaporthe</taxon>
        <taxon>Diaporthe eres species complex</taxon>
    </lineage>
</organism>
<dbReference type="InterPro" id="IPR002410">
    <property type="entry name" value="Peptidase_S33"/>
</dbReference>
<keyword evidence="5" id="KW-1185">Reference proteome</keyword>
<dbReference type="SUPFAM" id="SSF53474">
    <property type="entry name" value="alpha/beta-Hydrolases"/>
    <property type="match status" value="1"/>
</dbReference>
<dbReference type="PRINTS" id="PR00111">
    <property type="entry name" value="ABHYDROLASE"/>
</dbReference>
<name>A0ABR4E9X9_9PEZI</name>
<dbReference type="InterPro" id="IPR050266">
    <property type="entry name" value="AB_hydrolase_sf"/>
</dbReference>
<accession>A0ABR4E9X9</accession>
<sequence>MNDFVTINNARLACRVCGPDGAPLIITLHGGRGMGDHRSDFKAYSPLGDKWRVLSFDYRGHGQSSRTKPYTFDQLVDDIEGIRQHFAGEGNQVIICGGSFGGFLAQQYAIKYASKVSHLILRGTAASHHHENGAIEVLRQRLQNAPSFSVEMLKNKVFGTFESDMEFQLVHFAMMPLYSESFDANAGLSSCLDNVYNSEAHNDLYSEQEKYFDYRADLYRITAKTLVVVGDKDWICPLANSELIVSKVSGAQLFVVENANHSVHLERNEDVLRRIRAHLTR</sequence>
<evidence type="ECO:0000256" key="2">
    <source>
        <dbReference type="ARBA" id="ARBA00022801"/>
    </source>
</evidence>
<protein>
    <recommendedName>
        <fullName evidence="3">AB hydrolase-1 domain-containing protein</fullName>
    </recommendedName>
</protein>
<dbReference type="PANTHER" id="PTHR43798">
    <property type="entry name" value="MONOACYLGLYCEROL LIPASE"/>
    <property type="match status" value="1"/>
</dbReference>
<dbReference type="PANTHER" id="PTHR43798:SF33">
    <property type="entry name" value="HYDROLASE, PUTATIVE (AFU_ORTHOLOGUE AFUA_2G14860)-RELATED"/>
    <property type="match status" value="1"/>
</dbReference>
<dbReference type="Gene3D" id="3.40.50.1820">
    <property type="entry name" value="alpha/beta hydrolase"/>
    <property type="match status" value="1"/>
</dbReference>
<dbReference type="Proteomes" id="UP001600888">
    <property type="component" value="Unassembled WGS sequence"/>
</dbReference>
<evidence type="ECO:0000259" key="3">
    <source>
        <dbReference type="Pfam" id="PF00561"/>
    </source>
</evidence>